<dbReference type="Proteomes" id="UP000836841">
    <property type="component" value="Chromosome 5"/>
</dbReference>
<evidence type="ECO:0000256" key="1">
    <source>
        <dbReference type="SAM" id="MobiDB-lite"/>
    </source>
</evidence>
<reference evidence="2 3" key="1">
    <citation type="submission" date="2022-03" db="EMBL/GenBank/DDBJ databases">
        <authorList>
            <person name="Nunn A."/>
            <person name="Chopra R."/>
            <person name="Nunn A."/>
            <person name="Contreras Garrido A."/>
        </authorList>
    </citation>
    <scope>NUCLEOTIDE SEQUENCE [LARGE SCALE GENOMIC DNA]</scope>
</reference>
<name>A0AAU9SG08_THLAR</name>
<evidence type="ECO:0000313" key="3">
    <source>
        <dbReference type="Proteomes" id="UP000836841"/>
    </source>
</evidence>
<dbReference type="EMBL" id="OU466861">
    <property type="protein sequence ID" value="CAH2065394.1"/>
    <property type="molecule type" value="Genomic_DNA"/>
</dbReference>
<accession>A0AAU9SG08</accession>
<keyword evidence="3" id="KW-1185">Reference proteome</keyword>
<dbReference type="AlphaFoldDB" id="A0AAU9SG08"/>
<protein>
    <submittedName>
        <fullName evidence="2">Uncharacterized protein</fullName>
    </submittedName>
</protein>
<feature type="region of interest" description="Disordered" evidence="1">
    <location>
        <begin position="23"/>
        <end position="44"/>
    </location>
</feature>
<gene>
    <name evidence="2" type="ORF">TAV2_LOCUS15741</name>
</gene>
<sequence length="210" mass="23396">MPPILRFRKLCFSDIPKALSGTRIPLSRKPNSHPPLPRNQNGVVLGDGAASTRVSGLLGIYVRLGGSSSSSTTLFRSRKCFRLSPGTRLSREGLKAHHPMVLVPGIVTGGLELWEGRPCAEGLFRKRLWGGSFTEILRRCPCGGSIKHDVSPSPKFKHDFDTQPGSMYFTCTKFKDDGLHFRQPWVFGVEQDIEKLVMKVEEQSKTIEEM</sequence>
<organism evidence="2 3">
    <name type="scientific">Thlaspi arvense</name>
    <name type="common">Field penny-cress</name>
    <dbReference type="NCBI Taxonomy" id="13288"/>
    <lineage>
        <taxon>Eukaryota</taxon>
        <taxon>Viridiplantae</taxon>
        <taxon>Streptophyta</taxon>
        <taxon>Embryophyta</taxon>
        <taxon>Tracheophyta</taxon>
        <taxon>Spermatophyta</taxon>
        <taxon>Magnoliopsida</taxon>
        <taxon>eudicotyledons</taxon>
        <taxon>Gunneridae</taxon>
        <taxon>Pentapetalae</taxon>
        <taxon>rosids</taxon>
        <taxon>malvids</taxon>
        <taxon>Brassicales</taxon>
        <taxon>Brassicaceae</taxon>
        <taxon>Thlaspideae</taxon>
        <taxon>Thlaspi</taxon>
    </lineage>
</organism>
<evidence type="ECO:0000313" key="2">
    <source>
        <dbReference type="EMBL" id="CAH2065394.1"/>
    </source>
</evidence>
<proteinExistence type="predicted"/>